<accession>A0A449ACG7</accession>
<evidence type="ECO:0000313" key="2">
    <source>
        <dbReference type="EMBL" id="VEU62567.1"/>
    </source>
</evidence>
<name>A0A449ACG7_9BACT</name>
<dbReference type="InterPro" id="IPR027593">
    <property type="entry name" value="Aro_clust"/>
</dbReference>
<reference evidence="2 3" key="1">
    <citation type="submission" date="2019-01" db="EMBL/GenBank/DDBJ databases">
        <authorList>
            <consortium name="Pathogen Informatics"/>
        </authorList>
    </citation>
    <scope>NUCLEOTIDE SEQUENCE [LARGE SCALE GENOMIC DNA]</scope>
    <source>
        <strain evidence="2 3">NCTC10118</strain>
    </source>
</reference>
<keyword evidence="3" id="KW-1185">Reference proteome</keyword>
<dbReference type="AlphaFoldDB" id="A0A449ACG7"/>
<protein>
    <recommendedName>
        <fullName evidence="4">Lipoprotein</fullName>
    </recommendedName>
</protein>
<proteinExistence type="predicted"/>
<dbReference type="PROSITE" id="PS51257">
    <property type="entry name" value="PROKAR_LIPOPROTEIN"/>
    <property type="match status" value="1"/>
</dbReference>
<dbReference type="OrthoDB" id="401395at2"/>
<sequence length="340" mass="41262">MTKLLKLKLFYLSFATLPLLVSCNQTKSLQESPYKDLVQEDYEVKPLIQNFVKDNLFQGDQSKLKSFFNEQLRVEQKFKQEVNMALTFSPLFIPKIEEIAERWKLKTALNSVKIISQTLQQRWYWYLQNLDKFTFVFNNWMPNFKEHRAQYQNQYKENQLSFEQHYAKEKTLSKSFFGYKIVEFSNEYNLWLNPTNQFFNHKITFLRLKNQENKNILIPFFLYTKTKEALEKEILLTGEIFTFDNDESNWANLYSKLASYIIQGMQYYPNKEIEYYNKTKDENEQINQNTILSQFSDQYFLNHYHKNNYSNAFYYANEAFNKNQTTNKMQRYTWGFIDEK</sequence>
<gene>
    <name evidence="2" type="ORF">NCTC10118_00057</name>
</gene>
<dbReference type="RefSeq" id="WP_129620887.1">
    <property type="nucleotide sequence ID" value="NZ_LR214972.1"/>
</dbReference>
<feature type="signal peptide" evidence="1">
    <location>
        <begin position="1"/>
        <end position="21"/>
    </location>
</feature>
<dbReference type="EMBL" id="LR214972">
    <property type="protein sequence ID" value="VEU62567.1"/>
    <property type="molecule type" value="Genomic_DNA"/>
</dbReference>
<keyword evidence="1" id="KW-0732">Signal</keyword>
<dbReference type="NCBIfam" id="TIGR04313">
    <property type="entry name" value="aro_clust_Mycop"/>
    <property type="match status" value="1"/>
</dbReference>
<evidence type="ECO:0008006" key="4">
    <source>
        <dbReference type="Google" id="ProtNLM"/>
    </source>
</evidence>
<feature type="chain" id="PRO_5019532584" description="Lipoprotein" evidence="1">
    <location>
        <begin position="22"/>
        <end position="340"/>
    </location>
</feature>
<evidence type="ECO:0000256" key="1">
    <source>
        <dbReference type="SAM" id="SignalP"/>
    </source>
</evidence>
<organism evidence="2 3">
    <name type="scientific">Mycoplasmopsis bovirhinis</name>
    <dbReference type="NCBI Taxonomy" id="29553"/>
    <lineage>
        <taxon>Bacteria</taxon>
        <taxon>Bacillati</taxon>
        <taxon>Mycoplasmatota</taxon>
        <taxon>Mycoplasmoidales</taxon>
        <taxon>Metamycoplasmataceae</taxon>
        <taxon>Mycoplasmopsis</taxon>
    </lineage>
</organism>
<evidence type="ECO:0000313" key="3">
    <source>
        <dbReference type="Proteomes" id="UP000289952"/>
    </source>
</evidence>
<dbReference type="Proteomes" id="UP000289952">
    <property type="component" value="Chromosome"/>
</dbReference>